<feature type="compositionally biased region" description="Gly residues" evidence="4">
    <location>
        <begin position="1"/>
        <end position="16"/>
    </location>
</feature>
<dbReference type="Gene3D" id="1.10.10.10">
    <property type="entry name" value="Winged helix-like DNA-binding domain superfamily/Winged helix DNA-binding domain"/>
    <property type="match status" value="1"/>
</dbReference>
<evidence type="ECO:0000256" key="2">
    <source>
        <dbReference type="ARBA" id="ARBA00023125"/>
    </source>
</evidence>
<dbReference type="InterPro" id="IPR036388">
    <property type="entry name" value="WH-like_DNA-bd_sf"/>
</dbReference>
<accession>A0A9N9QK02</accession>
<evidence type="ECO:0000256" key="1">
    <source>
        <dbReference type="ARBA" id="ARBA00004123"/>
    </source>
</evidence>
<proteinExistence type="predicted"/>
<evidence type="ECO:0000313" key="6">
    <source>
        <dbReference type="EMBL" id="CAG9768471.1"/>
    </source>
</evidence>
<dbReference type="InterPro" id="IPR004365">
    <property type="entry name" value="NA-bd_OB_tRNA"/>
</dbReference>
<dbReference type="InterPro" id="IPR040260">
    <property type="entry name" value="RFA2-like"/>
</dbReference>
<sequence length="262" mass="28953">MSGWNPGFGPGGGGGYLNDTTNADSPSQAQKKKGDLKRLQSVVPVTIGMIKKCKEEEFKLFGFPVQIVDIIGIVRKYVKESTKCIYQISDHRADIKAILWLESDDEEQVPEVKIGEYVRVYGTIRTQDGEKTLMVLKLTVTKDCNVVTAHSLEVLKTMVEAQIMSTDSAIKIKKNNPGASLANSMILMDENLAEKNQLNPMQVKCFNLLQADTSQAGMDRKTILSHFSAQQKNEANAVLEVLVTEGYAYTTIDSDHFKATDA</sequence>
<dbReference type="GO" id="GO:0035861">
    <property type="term" value="C:site of double-strand break"/>
    <property type="evidence" value="ECO:0007669"/>
    <property type="project" value="TreeGrafter"/>
</dbReference>
<dbReference type="SUPFAM" id="SSF46785">
    <property type="entry name" value="Winged helix' DNA-binding domain"/>
    <property type="match status" value="1"/>
</dbReference>
<evidence type="ECO:0000256" key="3">
    <source>
        <dbReference type="ARBA" id="ARBA00023242"/>
    </source>
</evidence>
<dbReference type="InterPro" id="IPR012340">
    <property type="entry name" value="NA-bd_OB-fold"/>
</dbReference>
<keyword evidence="7" id="KW-1185">Reference proteome</keyword>
<evidence type="ECO:0000256" key="4">
    <source>
        <dbReference type="SAM" id="MobiDB-lite"/>
    </source>
</evidence>
<dbReference type="SUPFAM" id="SSF50249">
    <property type="entry name" value="Nucleic acid-binding proteins"/>
    <property type="match status" value="1"/>
</dbReference>
<dbReference type="PANTHER" id="PTHR13989:SF16">
    <property type="entry name" value="REPLICATION PROTEIN A2"/>
    <property type="match status" value="1"/>
</dbReference>
<dbReference type="GO" id="GO:0006289">
    <property type="term" value="P:nucleotide-excision repair"/>
    <property type="evidence" value="ECO:0007669"/>
    <property type="project" value="TreeGrafter"/>
</dbReference>
<dbReference type="GO" id="GO:0006260">
    <property type="term" value="P:DNA replication"/>
    <property type="evidence" value="ECO:0007669"/>
    <property type="project" value="TreeGrafter"/>
</dbReference>
<evidence type="ECO:0000313" key="7">
    <source>
        <dbReference type="Proteomes" id="UP001152799"/>
    </source>
</evidence>
<dbReference type="OrthoDB" id="25571at2759"/>
<dbReference type="PANTHER" id="PTHR13989">
    <property type="entry name" value="REPLICATION PROTEIN A-RELATED"/>
    <property type="match status" value="1"/>
</dbReference>
<keyword evidence="2" id="KW-0238">DNA-binding</keyword>
<dbReference type="CDD" id="cd04478">
    <property type="entry name" value="RPA2_DBD_D"/>
    <property type="match status" value="1"/>
</dbReference>
<feature type="compositionally biased region" description="Polar residues" evidence="4">
    <location>
        <begin position="18"/>
        <end position="29"/>
    </location>
</feature>
<dbReference type="InterPro" id="IPR036390">
    <property type="entry name" value="WH_DNA-bd_sf"/>
</dbReference>
<dbReference type="Proteomes" id="UP001152799">
    <property type="component" value="Chromosome 4"/>
</dbReference>
<dbReference type="GO" id="GO:0003697">
    <property type="term" value="F:single-stranded DNA binding"/>
    <property type="evidence" value="ECO:0007669"/>
    <property type="project" value="TreeGrafter"/>
</dbReference>
<dbReference type="EMBL" id="OU892280">
    <property type="protein sequence ID" value="CAG9768471.1"/>
    <property type="molecule type" value="Genomic_DNA"/>
</dbReference>
<gene>
    <name evidence="6" type="ORF">CEUTPL_LOCUS9009</name>
</gene>
<protein>
    <recommendedName>
        <fullName evidence="5">OB domain-containing protein</fullName>
    </recommendedName>
</protein>
<feature type="region of interest" description="Disordered" evidence="4">
    <location>
        <begin position="1"/>
        <end position="34"/>
    </location>
</feature>
<dbReference type="Pfam" id="PF01336">
    <property type="entry name" value="tRNA_anti-codon"/>
    <property type="match status" value="1"/>
</dbReference>
<comment type="subcellular location">
    <subcellularLocation>
        <location evidence="1">Nucleus</location>
    </subcellularLocation>
</comment>
<name>A0A9N9QK02_9CUCU</name>
<reference evidence="6" key="1">
    <citation type="submission" date="2022-01" db="EMBL/GenBank/DDBJ databases">
        <authorList>
            <person name="King R."/>
        </authorList>
    </citation>
    <scope>NUCLEOTIDE SEQUENCE</scope>
</reference>
<keyword evidence="3" id="KW-0539">Nucleus</keyword>
<evidence type="ECO:0000259" key="5">
    <source>
        <dbReference type="Pfam" id="PF01336"/>
    </source>
</evidence>
<feature type="domain" description="OB" evidence="5">
    <location>
        <begin position="68"/>
        <end position="140"/>
    </location>
</feature>
<dbReference type="Gene3D" id="2.40.50.140">
    <property type="entry name" value="Nucleic acid-binding proteins"/>
    <property type="match status" value="1"/>
</dbReference>
<dbReference type="AlphaFoldDB" id="A0A9N9QK02"/>
<dbReference type="GO" id="GO:0000724">
    <property type="term" value="P:double-strand break repair via homologous recombination"/>
    <property type="evidence" value="ECO:0007669"/>
    <property type="project" value="TreeGrafter"/>
</dbReference>
<dbReference type="GO" id="GO:0005662">
    <property type="term" value="C:DNA replication factor A complex"/>
    <property type="evidence" value="ECO:0007669"/>
    <property type="project" value="TreeGrafter"/>
</dbReference>
<dbReference type="GO" id="GO:0000781">
    <property type="term" value="C:chromosome, telomeric region"/>
    <property type="evidence" value="ECO:0007669"/>
    <property type="project" value="TreeGrafter"/>
</dbReference>
<organism evidence="6 7">
    <name type="scientific">Ceutorhynchus assimilis</name>
    <name type="common">cabbage seed weevil</name>
    <dbReference type="NCBI Taxonomy" id="467358"/>
    <lineage>
        <taxon>Eukaryota</taxon>
        <taxon>Metazoa</taxon>
        <taxon>Ecdysozoa</taxon>
        <taxon>Arthropoda</taxon>
        <taxon>Hexapoda</taxon>
        <taxon>Insecta</taxon>
        <taxon>Pterygota</taxon>
        <taxon>Neoptera</taxon>
        <taxon>Endopterygota</taxon>
        <taxon>Coleoptera</taxon>
        <taxon>Polyphaga</taxon>
        <taxon>Cucujiformia</taxon>
        <taxon>Curculionidae</taxon>
        <taxon>Ceutorhynchinae</taxon>
        <taxon>Ceutorhynchus</taxon>
    </lineage>
</organism>